<sequence length="117" mass="13316">MWLWRDLALKTGHGNDLIKNLVAAIDKVYHDTFVAFGDILGFEVTQDENGNSKGHGFVHYETDRIISQDQVCQRKVYVGHDVPKKQEAISPAIKYLNGMLLNEEKVDVGHHISKKDR</sequence>
<dbReference type="InterPro" id="IPR035979">
    <property type="entry name" value="RBD_domain_sf"/>
</dbReference>
<feature type="domain" description="RRM" evidence="1">
    <location>
        <begin position="31"/>
        <end position="64"/>
    </location>
</feature>
<evidence type="ECO:0000313" key="3">
    <source>
        <dbReference type="Proteomes" id="UP000182658"/>
    </source>
</evidence>
<dbReference type="InterPro" id="IPR012677">
    <property type="entry name" value="Nucleotide-bd_a/b_plait_sf"/>
</dbReference>
<dbReference type="OrthoDB" id="19742at2759"/>
<dbReference type="GO" id="GO:0003723">
    <property type="term" value="F:RNA binding"/>
    <property type="evidence" value="ECO:0007669"/>
    <property type="project" value="InterPro"/>
</dbReference>
<dbReference type="AlphaFoldDB" id="A0A1J7I713"/>
<gene>
    <name evidence="2" type="ORF">CONLIGDRAFT_649963</name>
</gene>
<dbReference type="Pfam" id="PF00076">
    <property type="entry name" value="RRM_1"/>
    <property type="match status" value="1"/>
</dbReference>
<dbReference type="STRING" id="1408157.A0A1J7I713"/>
<protein>
    <recommendedName>
        <fullName evidence="1">RRM domain-containing protein</fullName>
    </recommendedName>
</protein>
<keyword evidence="3" id="KW-1185">Reference proteome</keyword>
<dbReference type="EMBL" id="KV875108">
    <property type="protein sequence ID" value="OIW23155.1"/>
    <property type="molecule type" value="Genomic_DNA"/>
</dbReference>
<evidence type="ECO:0000313" key="2">
    <source>
        <dbReference type="EMBL" id="OIW23155.1"/>
    </source>
</evidence>
<dbReference type="SUPFAM" id="SSF54928">
    <property type="entry name" value="RNA-binding domain, RBD"/>
    <property type="match status" value="1"/>
</dbReference>
<proteinExistence type="predicted"/>
<dbReference type="InterPro" id="IPR000504">
    <property type="entry name" value="RRM_dom"/>
</dbReference>
<evidence type="ECO:0000259" key="1">
    <source>
        <dbReference type="Pfam" id="PF00076"/>
    </source>
</evidence>
<reference evidence="2 3" key="1">
    <citation type="submission" date="2016-10" db="EMBL/GenBank/DDBJ databases">
        <title>Draft genome sequence of Coniochaeta ligniaria NRRL30616, a lignocellulolytic fungus for bioabatement of inhibitors in plant biomass hydrolysates.</title>
        <authorList>
            <consortium name="DOE Joint Genome Institute"/>
            <person name="Jimenez D.J."/>
            <person name="Hector R.E."/>
            <person name="Riley R."/>
            <person name="Sun H."/>
            <person name="Grigoriev I.V."/>
            <person name="Van Elsas J.D."/>
            <person name="Nichols N.N."/>
        </authorList>
    </citation>
    <scope>NUCLEOTIDE SEQUENCE [LARGE SCALE GENOMIC DNA]</scope>
    <source>
        <strain evidence="2 3">NRRL 30616</strain>
    </source>
</reference>
<organism evidence="2 3">
    <name type="scientific">Coniochaeta ligniaria NRRL 30616</name>
    <dbReference type="NCBI Taxonomy" id="1408157"/>
    <lineage>
        <taxon>Eukaryota</taxon>
        <taxon>Fungi</taxon>
        <taxon>Dikarya</taxon>
        <taxon>Ascomycota</taxon>
        <taxon>Pezizomycotina</taxon>
        <taxon>Sordariomycetes</taxon>
        <taxon>Sordariomycetidae</taxon>
        <taxon>Coniochaetales</taxon>
        <taxon>Coniochaetaceae</taxon>
        <taxon>Coniochaeta</taxon>
    </lineage>
</organism>
<dbReference type="Proteomes" id="UP000182658">
    <property type="component" value="Unassembled WGS sequence"/>
</dbReference>
<name>A0A1J7I713_9PEZI</name>
<dbReference type="Gene3D" id="3.30.70.330">
    <property type="match status" value="1"/>
</dbReference>
<accession>A0A1J7I713</accession>
<dbReference type="InParanoid" id="A0A1J7I713"/>